<reference evidence="2" key="1">
    <citation type="journal article" date="2011" name="PLoS Genet.">
        <title>Genomic analysis of the necrotrophic fungal pathogens Sclerotinia sclerotiorum and Botrytis cinerea.</title>
        <authorList>
            <person name="Amselem J."/>
            <person name="Cuomo C.A."/>
            <person name="van Kan J.A."/>
            <person name="Viaud M."/>
            <person name="Benito E.P."/>
            <person name="Couloux A."/>
            <person name="Coutinho P.M."/>
            <person name="de Vries R.P."/>
            <person name="Dyer P.S."/>
            <person name="Fillinger S."/>
            <person name="Fournier E."/>
            <person name="Gout L."/>
            <person name="Hahn M."/>
            <person name="Kohn L."/>
            <person name="Lapalu N."/>
            <person name="Plummer K.M."/>
            <person name="Pradier J.M."/>
            <person name="Quevillon E."/>
            <person name="Sharon A."/>
            <person name="Simon A."/>
            <person name="ten Have A."/>
            <person name="Tudzynski B."/>
            <person name="Tudzynski P."/>
            <person name="Wincker P."/>
            <person name="Andrew M."/>
            <person name="Anthouard V."/>
            <person name="Beever R.E."/>
            <person name="Beffa R."/>
            <person name="Benoit I."/>
            <person name="Bouzid O."/>
            <person name="Brault B."/>
            <person name="Chen Z."/>
            <person name="Choquer M."/>
            <person name="Collemare J."/>
            <person name="Cotton P."/>
            <person name="Danchin E.G."/>
            <person name="Da Silva C."/>
            <person name="Gautier A."/>
            <person name="Giraud C."/>
            <person name="Giraud T."/>
            <person name="Gonzalez C."/>
            <person name="Grossetete S."/>
            <person name="Guldener U."/>
            <person name="Henrissat B."/>
            <person name="Howlett B.J."/>
            <person name="Kodira C."/>
            <person name="Kretschmer M."/>
            <person name="Lappartient A."/>
            <person name="Leroch M."/>
            <person name="Levis C."/>
            <person name="Mauceli E."/>
            <person name="Neuveglise C."/>
            <person name="Oeser B."/>
            <person name="Pearson M."/>
            <person name="Poulain J."/>
            <person name="Poussereau N."/>
            <person name="Quesneville H."/>
            <person name="Rascle C."/>
            <person name="Schumacher J."/>
            <person name="Segurens B."/>
            <person name="Sexton A."/>
            <person name="Silva E."/>
            <person name="Sirven C."/>
            <person name="Soanes D.M."/>
            <person name="Talbot N.J."/>
            <person name="Templeton M."/>
            <person name="Yandava C."/>
            <person name="Yarden O."/>
            <person name="Zeng Q."/>
            <person name="Rollins J.A."/>
            <person name="Lebrun M.H."/>
            <person name="Dickman M."/>
        </authorList>
    </citation>
    <scope>NUCLEOTIDE SEQUENCE [LARGE SCALE GENOMIC DNA]</scope>
    <source>
        <strain evidence="2">ATCC 18683 / 1980 / Ss-1</strain>
    </source>
</reference>
<dbReference type="KEGG" id="ssl:SS1G_10322"/>
<name>A7EYA7_SCLS1</name>
<dbReference type="EMBL" id="CH476635">
    <property type="protein sequence ID" value="EDN94449.1"/>
    <property type="molecule type" value="Genomic_DNA"/>
</dbReference>
<organism evidence="1 2">
    <name type="scientific">Sclerotinia sclerotiorum (strain ATCC 18683 / 1980 / Ss-1)</name>
    <name type="common">White mold</name>
    <name type="synonym">Whetzelinia sclerotiorum</name>
    <dbReference type="NCBI Taxonomy" id="665079"/>
    <lineage>
        <taxon>Eukaryota</taxon>
        <taxon>Fungi</taxon>
        <taxon>Dikarya</taxon>
        <taxon>Ascomycota</taxon>
        <taxon>Pezizomycotina</taxon>
        <taxon>Leotiomycetes</taxon>
        <taxon>Helotiales</taxon>
        <taxon>Sclerotiniaceae</taxon>
        <taxon>Sclerotinia</taxon>
    </lineage>
</organism>
<dbReference type="GeneID" id="5484970"/>
<protein>
    <submittedName>
        <fullName evidence="1">Uncharacterized protein</fullName>
    </submittedName>
</protein>
<dbReference type="Proteomes" id="UP000001312">
    <property type="component" value="Unassembled WGS sequence"/>
</dbReference>
<sequence>MFDKDKFKDDGSPDSYTTASKVRAARFQSLDEYVSVSQESLIEIGCAVQCGAVQYRFQGHVSPRGKRNNMIG</sequence>
<dbReference type="InParanoid" id="A7EYA7"/>
<evidence type="ECO:0000313" key="2">
    <source>
        <dbReference type="Proteomes" id="UP000001312"/>
    </source>
</evidence>
<evidence type="ECO:0000313" key="1">
    <source>
        <dbReference type="EMBL" id="EDN94449.1"/>
    </source>
</evidence>
<gene>
    <name evidence="1" type="ORF">SS1G_10322</name>
</gene>
<accession>A7EYA7</accession>
<dbReference type="AlphaFoldDB" id="A7EYA7"/>
<dbReference type="HOGENOM" id="CLU_2723737_0_0_1"/>
<dbReference type="RefSeq" id="XP_001588775.1">
    <property type="nucleotide sequence ID" value="XM_001588725.1"/>
</dbReference>
<keyword evidence="2" id="KW-1185">Reference proteome</keyword>
<proteinExistence type="predicted"/>